<gene>
    <name evidence="3" type="ORF">AGOR_G00252390</name>
</gene>
<reference evidence="3" key="1">
    <citation type="submission" date="2021-01" db="EMBL/GenBank/DDBJ databases">
        <authorList>
            <person name="Zahm M."/>
            <person name="Roques C."/>
            <person name="Cabau C."/>
            <person name="Klopp C."/>
            <person name="Donnadieu C."/>
            <person name="Jouanno E."/>
            <person name="Lampietro C."/>
            <person name="Louis A."/>
            <person name="Herpin A."/>
            <person name="Echchiki A."/>
            <person name="Berthelot C."/>
            <person name="Parey E."/>
            <person name="Roest-Crollius H."/>
            <person name="Braasch I."/>
            <person name="Postlethwait J."/>
            <person name="Bobe J."/>
            <person name="Montfort J."/>
            <person name="Bouchez O."/>
            <person name="Begum T."/>
            <person name="Mejri S."/>
            <person name="Adams A."/>
            <person name="Chen W.-J."/>
            <person name="Guiguen Y."/>
        </authorList>
    </citation>
    <scope>NUCLEOTIDE SEQUENCE</scope>
    <source>
        <tissue evidence="3">Blood</tissue>
    </source>
</reference>
<dbReference type="InterPro" id="IPR029400">
    <property type="entry name" value="TINF2_N"/>
</dbReference>
<feature type="domain" description="TERF1-interacting nuclear factor 2 N-terminal" evidence="2">
    <location>
        <begin position="40"/>
        <end position="187"/>
    </location>
</feature>
<sequence>MVTAMETECFPEKCNSDPSLPLSSLRLLVPPLRLAGAAMWHVVQQRDALQYGRMAEFVTLVTETVPDLLTSTQAAQLIQGLRNRFILELCRGDNSADTQTIRAHVNRIQSPNVPLGSAVGNDAEVRASQAHFQELLQTLLKDPADREHFFQEVFPVEYGPTYDTALQVLVWEFLCRLEQLLPVPSLLQTTSLLSAAPSGLEECLQCVSHQHQLKTLLQQHKCFGQLATNIGVPSMDECMISSLPLPPLAGVVISSEQTDSGCQSETVQNSITILSSSSFTKEVASECVIDSTDYAGVEVELRTSVGVSEGIGTEERAGCEGALIQGAEEAGRKGPGDEAPHPVSRVIENYGQEHSELNGAGERDEDDLQVQRKREDEGRGTSESSHTPQTSMMVNEATLPSRISTQKKIGADLVIPLKWLPESNNKETIATYHDFSSRKRNAGCTVEENTQVFACSRCLVFHEDEKYLQQHMKTVHPEEYKMISKEIEKPEPPNSTHSDSSSEKPVCAPVKSETYTRTIVKEPTGVFAEEYNVSRADDP</sequence>
<dbReference type="GO" id="GO:0042162">
    <property type="term" value="F:telomeric DNA binding"/>
    <property type="evidence" value="ECO:0007669"/>
    <property type="project" value="TreeGrafter"/>
</dbReference>
<dbReference type="OrthoDB" id="9948370at2759"/>
<dbReference type="EMBL" id="JAERUA010000025">
    <property type="protein sequence ID" value="KAI1882597.1"/>
    <property type="molecule type" value="Genomic_DNA"/>
</dbReference>
<feature type="compositionally biased region" description="Basic and acidic residues" evidence="1">
    <location>
        <begin position="369"/>
        <end position="380"/>
    </location>
</feature>
<protein>
    <recommendedName>
        <fullName evidence="2">TERF1-interacting nuclear factor 2 N-terminal domain-containing protein</fullName>
    </recommendedName>
</protein>
<dbReference type="PANTHER" id="PTHR15512">
    <property type="entry name" value="TERF1-INTERACTING NUCLEAR FACTOR 2"/>
    <property type="match status" value="1"/>
</dbReference>
<evidence type="ECO:0000313" key="3">
    <source>
        <dbReference type="EMBL" id="KAI1882597.1"/>
    </source>
</evidence>
<dbReference type="GO" id="GO:1904356">
    <property type="term" value="P:regulation of telomere maintenance via telomere lengthening"/>
    <property type="evidence" value="ECO:0007669"/>
    <property type="project" value="TreeGrafter"/>
</dbReference>
<dbReference type="Proteomes" id="UP000829720">
    <property type="component" value="Unassembled WGS sequence"/>
</dbReference>
<proteinExistence type="predicted"/>
<dbReference type="Pfam" id="PF14973">
    <property type="entry name" value="TINF2_N"/>
    <property type="match status" value="1"/>
</dbReference>
<evidence type="ECO:0000256" key="1">
    <source>
        <dbReference type="SAM" id="MobiDB-lite"/>
    </source>
</evidence>
<dbReference type="PANTHER" id="PTHR15512:SF2">
    <property type="match status" value="1"/>
</dbReference>
<evidence type="ECO:0000313" key="4">
    <source>
        <dbReference type="Proteomes" id="UP000829720"/>
    </source>
</evidence>
<dbReference type="GO" id="GO:0070187">
    <property type="term" value="C:shelterin complex"/>
    <property type="evidence" value="ECO:0007669"/>
    <property type="project" value="InterPro"/>
</dbReference>
<dbReference type="GO" id="GO:0016233">
    <property type="term" value="P:telomere capping"/>
    <property type="evidence" value="ECO:0007669"/>
    <property type="project" value="InterPro"/>
</dbReference>
<dbReference type="CDD" id="cd11657">
    <property type="entry name" value="TIN2_N"/>
    <property type="match status" value="1"/>
</dbReference>
<feature type="region of interest" description="Disordered" evidence="1">
    <location>
        <begin position="488"/>
        <end position="513"/>
    </location>
</feature>
<dbReference type="InterPro" id="IPR039098">
    <property type="entry name" value="TINF2"/>
</dbReference>
<keyword evidence="4" id="KW-1185">Reference proteome</keyword>
<feature type="compositionally biased region" description="Polar residues" evidence="1">
    <location>
        <begin position="381"/>
        <end position="393"/>
    </location>
</feature>
<feature type="region of interest" description="Disordered" evidence="1">
    <location>
        <begin position="355"/>
        <end position="395"/>
    </location>
</feature>
<dbReference type="AlphaFoldDB" id="A0A8T3CFA6"/>
<accession>A0A8T3CFA6</accession>
<organism evidence="3 4">
    <name type="scientific">Albula goreensis</name>
    <dbReference type="NCBI Taxonomy" id="1534307"/>
    <lineage>
        <taxon>Eukaryota</taxon>
        <taxon>Metazoa</taxon>
        <taxon>Chordata</taxon>
        <taxon>Craniata</taxon>
        <taxon>Vertebrata</taxon>
        <taxon>Euteleostomi</taxon>
        <taxon>Actinopterygii</taxon>
        <taxon>Neopterygii</taxon>
        <taxon>Teleostei</taxon>
        <taxon>Albuliformes</taxon>
        <taxon>Albulidae</taxon>
        <taxon>Albula</taxon>
    </lineage>
</organism>
<evidence type="ECO:0000259" key="2">
    <source>
        <dbReference type="Pfam" id="PF14973"/>
    </source>
</evidence>
<name>A0A8T3CFA6_9TELE</name>
<comment type="caution">
    <text evidence="3">The sequence shown here is derived from an EMBL/GenBank/DDBJ whole genome shotgun (WGS) entry which is preliminary data.</text>
</comment>